<dbReference type="CDD" id="cd16325">
    <property type="entry name" value="LolA"/>
    <property type="match status" value="1"/>
</dbReference>
<keyword evidence="1 2" id="KW-0732">Signal</keyword>
<comment type="caution">
    <text evidence="3">The sequence shown here is derived from an EMBL/GenBank/DDBJ whole genome shotgun (WGS) entry which is preliminary data.</text>
</comment>
<reference evidence="3 4" key="1">
    <citation type="submission" date="2020-07" db="EMBL/GenBank/DDBJ databases">
        <title>Description of Kordia aestuariivivens sp. nov., isolated from a tidal flat.</title>
        <authorList>
            <person name="Park S."/>
            <person name="Yoon J.-H."/>
        </authorList>
    </citation>
    <scope>NUCLEOTIDE SEQUENCE [LARGE SCALE GENOMIC DNA]</scope>
    <source>
        <strain evidence="3 4">YSTF-M3</strain>
    </source>
</reference>
<evidence type="ECO:0000256" key="1">
    <source>
        <dbReference type="ARBA" id="ARBA00022729"/>
    </source>
</evidence>
<dbReference type="Proteomes" id="UP000619238">
    <property type="component" value="Unassembled WGS sequence"/>
</dbReference>
<name>A0ABR7QFP7_9FLAO</name>
<dbReference type="SUPFAM" id="SSF89392">
    <property type="entry name" value="Prokaryotic lipoproteins and lipoprotein localization factors"/>
    <property type="match status" value="1"/>
</dbReference>
<feature type="chain" id="PRO_5046423141" evidence="2">
    <location>
        <begin position="23"/>
        <end position="216"/>
    </location>
</feature>
<sequence length="216" mass="24803">MNKMRKLVLVLVLGVFALNVNAQDSDKAKKLLEEVSTKVNSYRNIQIEFKYELNNKEANTKQESKGNVSLEGDKYLLNFLGFTKIYDTKKVYTIVPANEEVTISDVEEDENGLSPSQMLTFYKNGYTYAWDILQNVRGRKIQYIKLTPTDSESDIKSVLLGIDVKTKHIYNLIETGKNGTNTTLTVNSFKTNQPLSKTLFIFDESKYEDYYIDKND</sequence>
<evidence type="ECO:0000313" key="4">
    <source>
        <dbReference type="Proteomes" id="UP000619238"/>
    </source>
</evidence>
<accession>A0ABR7QFP7</accession>
<keyword evidence="4" id="KW-1185">Reference proteome</keyword>
<proteinExistence type="predicted"/>
<evidence type="ECO:0000256" key="2">
    <source>
        <dbReference type="SAM" id="SignalP"/>
    </source>
</evidence>
<dbReference type="Pfam" id="PF03548">
    <property type="entry name" value="LolA"/>
    <property type="match status" value="1"/>
</dbReference>
<organism evidence="3 4">
    <name type="scientific">Kordia aestuariivivens</name>
    <dbReference type="NCBI Taxonomy" id="2759037"/>
    <lineage>
        <taxon>Bacteria</taxon>
        <taxon>Pseudomonadati</taxon>
        <taxon>Bacteroidota</taxon>
        <taxon>Flavobacteriia</taxon>
        <taxon>Flavobacteriales</taxon>
        <taxon>Flavobacteriaceae</taxon>
        <taxon>Kordia</taxon>
    </lineage>
</organism>
<dbReference type="EMBL" id="JACGWS010000017">
    <property type="protein sequence ID" value="MBC8757206.1"/>
    <property type="molecule type" value="Genomic_DNA"/>
</dbReference>
<evidence type="ECO:0000313" key="3">
    <source>
        <dbReference type="EMBL" id="MBC8757206.1"/>
    </source>
</evidence>
<keyword evidence="3" id="KW-0449">Lipoprotein</keyword>
<dbReference type="Gene3D" id="2.50.20.10">
    <property type="entry name" value="Lipoprotein localisation LolA/LolB/LppX"/>
    <property type="match status" value="1"/>
</dbReference>
<feature type="signal peptide" evidence="2">
    <location>
        <begin position="1"/>
        <end position="22"/>
    </location>
</feature>
<dbReference type="InterPro" id="IPR004564">
    <property type="entry name" value="OM_lipoprot_carrier_LolA-like"/>
</dbReference>
<gene>
    <name evidence="3" type="ORF">H2O64_21225</name>
</gene>
<protein>
    <submittedName>
        <fullName evidence="3">Outer membrane lipoprotein carrier protein LolA</fullName>
    </submittedName>
</protein>
<dbReference type="InterPro" id="IPR029046">
    <property type="entry name" value="LolA/LolB/LppX"/>
</dbReference>